<evidence type="ECO:0000256" key="4">
    <source>
        <dbReference type="ARBA" id="ARBA00022448"/>
    </source>
</evidence>
<dbReference type="InterPro" id="IPR011992">
    <property type="entry name" value="EF-hand-dom_pair"/>
</dbReference>
<dbReference type="Gene3D" id="1.10.287.70">
    <property type="match status" value="2"/>
</dbReference>
<feature type="transmembrane region" description="Helical" evidence="13">
    <location>
        <begin position="33"/>
        <end position="57"/>
    </location>
</feature>
<keyword evidence="9 13" id="KW-1133">Transmembrane helix</keyword>
<keyword evidence="12" id="KW-0407">Ion channel</keyword>
<dbReference type="AlphaFoldDB" id="A0A6B2L028"/>
<dbReference type="SUPFAM" id="SSF81324">
    <property type="entry name" value="Voltage-gated potassium channels"/>
    <property type="match status" value="1"/>
</dbReference>
<proteinExistence type="inferred from homology"/>
<evidence type="ECO:0000256" key="10">
    <source>
        <dbReference type="ARBA" id="ARBA00023065"/>
    </source>
</evidence>
<reference evidence="15" key="1">
    <citation type="journal article" date="2020" name="J. Eukaryot. Microbiol.">
        <title>De novo Sequencing, Assembly and Annotation of the Transcriptome for the Free-Living Testate Amoeba Arcella intermedia.</title>
        <authorList>
            <person name="Ribeiro G.M."/>
            <person name="Porfirio-Sousa A.L."/>
            <person name="Maurer-Alcala X.X."/>
            <person name="Katz L.A."/>
            <person name="Lahr D.J.G."/>
        </authorList>
    </citation>
    <scope>NUCLEOTIDE SEQUENCE</scope>
</reference>
<keyword evidence="7" id="KW-0106">Calcium</keyword>
<evidence type="ECO:0000256" key="6">
    <source>
        <dbReference type="ARBA" id="ARBA00022737"/>
    </source>
</evidence>
<keyword evidence="8" id="KW-0851">Voltage-gated channel</keyword>
<keyword evidence="5 13" id="KW-0812">Transmembrane</keyword>
<feature type="domain" description="EF-hand" evidence="14">
    <location>
        <begin position="268"/>
        <end position="303"/>
    </location>
</feature>
<evidence type="ECO:0000259" key="14">
    <source>
        <dbReference type="PROSITE" id="PS50222"/>
    </source>
</evidence>
<keyword evidence="4" id="KW-0813">Transport</keyword>
<dbReference type="InterPro" id="IPR002048">
    <property type="entry name" value="EF_hand_dom"/>
</dbReference>
<evidence type="ECO:0000256" key="8">
    <source>
        <dbReference type="ARBA" id="ARBA00022882"/>
    </source>
</evidence>
<keyword evidence="10" id="KW-0406">Ion transport</keyword>
<dbReference type="Gene3D" id="1.20.120.350">
    <property type="entry name" value="Voltage-gated potassium channels. Chain C"/>
    <property type="match status" value="1"/>
</dbReference>
<feature type="transmembrane region" description="Helical" evidence="13">
    <location>
        <begin position="185"/>
        <end position="209"/>
    </location>
</feature>
<keyword evidence="6" id="KW-0677">Repeat</keyword>
<evidence type="ECO:0000256" key="9">
    <source>
        <dbReference type="ARBA" id="ARBA00022989"/>
    </source>
</evidence>
<feature type="transmembrane region" description="Helical" evidence="13">
    <location>
        <begin position="431"/>
        <end position="455"/>
    </location>
</feature>
<dbReference type="GO" id="GO:0034702">
    <property type="term" value="C:monoatomic ion channel complex"/>
    <property type="evidence" value="ECO:0007669"/>
    <property type="project" value="UniProtKB-KW"/>
</dbReference>
<dbReference type="PANTHER" id="PTHR46988">
    <property type="entry name" value="TWO PORE CALCIUM CHANNEL PROTEIN 1"/>
    <property type="match status" value="1"/>
</dbReference>
<protein>
    <recommendedName>
        <fullName evidence="14">EF-hand domain-containing protein</fullName>
    </recommendedName>
</protein>
<evidence type="ECO:0000256" key="2">
    <source>
        <dbReference type="ARBA" id="ARBA00009286"/>
    </source>
</evidence>
<organism evidence="15">
    <name type="scientific">Arcella intermedia</name>
    <dbReference type="NCBI Taxonomy" id="1963864"/>
    <lineage>
        <taxon>Eukaryota</taxon>
        <taxon>Amoebozoa</taxon>
        <taxon>Tubulinea</taxon>
        <taxon>Elardia</taxon>
        <taxon>Arcellinida</taxon>
        <taxon>Sphaerothecina</taxon>
        <taxon>Arcellidae</taxon>
        <taxon>Arcella</taxon>
    </lineage>
</organism>
<evidence type="ECO:0000256" key="13">
    <source>
        <dbReference type="SAM" id="Phobius"/>
    </source>
</evidence>
<dbReference type="EMBL" id="GIBP01001395">
    <property type="protein sequence ID" value="NDV30364.1"/>
    <property type="molecule type" value="Transcribed_RNA"/>
</dbReference>
<accession>A0A6B2L028</accession>
<dbReference type="GO" id="GO:0005509">
    <property type="term" value="F:calcium ion binding"/>
    <property type="evidence" value="ECO:0007669"/>
    <property type="project" value="InterPro"/>
</dbReference>
<feature type="transmembrane region" description="Helical" evidence="13">
    <location>
        <begin position="158"/>
        <end position="179"/>
    </location>
</feature>
<keyword evidence="11 13" id="KW-0472">Membrane</keyword>
<evidence type="ECO:0000256" key="11">
    <source>
        <dbReference type="ARBA" id="ARBA00023136"/>
    </source>
</evidence>
<feature type="transmembrane region" description="Helical" evidence="13">
    <location>
        <begin position="461"/>
        <end position="482"/>
    </location>
</feature>
<dbReference type="Pfam" id="PF00520">
    <property type="entry name" value="Ion_trans"/>
    <property type="match status" value="2"/>
</dbReference>
<evidence type="ECO:0000256" key="3">
    <source>
        <dbReference type="ARBA" id="ARBA00011738"/>
    </source>
</evidence>
<dbReference type="InterPro" id="IPR044581">
    <property type="entry name" value="TPC1_plant"/>
</dbReference>
<comment type="subunit">
    <text evidence="3">Homodimer.</text>
</comment>
<dbReference type="PANTHER" id="PTHR46988:SF2">
    <property type="entry name" value="TWO PORE CALCIUM CHANNEL PROTEIN 1"/>
    <property type="match status" value="1"/>
</dbReference>
<dbReference type="InterPro" id="IPR027359">
    <property type="entry name" value="Volt_channel_dom_sf"/>
</dbReference>
<comment type="subcellular location">
    <subcellularLocation>
        <location evidence="1">Membrane</location>
        <topology evidence="1">Multi-pass membrane protein</topology>
    </subcellularLocation>
</comment>
<dbReference type="Gene3D" id="1.10.238.10">
    <property type="entry name" value="EF-hand"/>
    <property type="match status" value="1"/>
</dbReference>
<dbReference type="PROSITE" id="PS50222">
    <property type="entry name" value="EF_HAND_2"/>
    <property type="match status" value="1"/>
</dbReference>
<evidence type="ECO:0000256" key="1">
    <source>
        <dbReference type="ARBA" id="ARBA00004141"/>
    </source>
</evidence>
<dbReference type="SUPFAM" id="SSF47473">
    <property type="entry name" value="EF-hand"/>
    <property type="match status" value="1"/>
</dbReference>
<feature type="transmembrane region" description="Helical" evidence="13">
    <location>
        <begin position="341"/>
        <end position="359"/>
    </location>
</feature>
<feature type="transmembrane region" description="Helical" evidence="13">
    <location>
        <begin position="123"/>
        <end position="146"/>
    </location>
</feature>
<evidence type="ECO:0000256" key="12">
    <source>
        <dbReference type="ARBA" id="ARBA00023303"/>
    </source>
</evidence>
<feature type="transmembrane region" description="Helical" evidence="13">
    <location>
        <begin position="400"/>
        <end position="419"/>
    </location>
</feature>
<feature type="transmembrane region" description="Helical" evidence="13">
    <location>
        <begin position="371"/>
        <end position="394"/>
    </location>
</feature>
<dbReference type="InterPro" id="IPR005821">
    <property type="entry name" value="Ion_trans_dom"/>
</dbReference>
<evidence type="ECO:0000256" key="5">
    <source>
        <dbReference type="ARBA" id="ARBA00022692"/>
    </source>
</evidence>
<evidence type="ECO:0000256" key="7">
    <source>
        <dbReference type="ARBA" id="ARBA00022837"/>
    </source>
</evidence>
<dbReference type="GO" id="GO:0005245">
    <property type="term" value="F:voltage-gated calcium channel activity"/>
    <property type="evidence" value="ECO:0007669"/>
    <property type="project" value="InterPro"/>
</dbReference>
<name>A0A6B2L028_9EUKA</name>
<feature type="transmembrane region" description="Helical" evidence="13">
    <location>
        <begin position="69"/>
        <end position="88"/>
    </location>
</feature>
<evidence type="ECO:0000313" key="15">
    <source>
        <dbReference type="EMBL" id="NDV30364.1"/>
    </source>
</evidence>
<sequence>MLLLGFFEVPSWCYDSSDCGDPRVVPQSGIPQFTIGAGLLMEFLILITLLIFLSLNFWTLRFTSWKSSVVEVVLIVVSILDVLISSFVTRNIRLSPFLRPLIFISISTTVRNSLKSIFYGTRAILHLLFLLFFWIFFMASIATVLFKHTSSFATLKEAFLQLIILITTANFPDVAIGALKESIFSIFFFAIFVSLGIWFLMNIVLATIYSSYKTRLEKEQSNEKNKQIYCLKKAFLELHSIRKTGFINYREMMALFRELNVYVHIPSIYTDHQKFILSTMDTKKNGHISGFEFLKLVDLMHIRLREQKSLSFLQILFPSFTTSKFYLLISRMVNHRSFGRVVDLIQAINLVLIGVEWIIHSSQLVFVDNTILIVIFNLEVIMKMLAIGGFTEYINKGRNIYIFLITVSSNVVFCSPDYFDDEIMLLQMLRLSRIFILFLHFPSYNTLASTFQSLLPQLLNLVYVVFMIDYLFCLIGIALYGGEMNMNNHKLNGTLFLASEYTVLNFNDLFSGYVTLFTLRVVNNWYIIMEGYVSISHELSRVYFIGYWLIGAVIILSVVVSSILEKFLSELEHRENHSHRKVNRQLFPPERSWDEIAQNLK</sequence>
<feature type="transmembrane region" description="Helical" evidence="13">
    <location>
        <begin position="542"/>
        <end position="564"/>
    </location>
</feature>
<comment type="similarity">
    <text evidence="2">Belongs to the calcium channel alpha-1 subunit (TC 1.A.1.11) family. Two pore calcium channel subfamily.</text>
</comment>